<evidence type="ECO:0000256" key="9">
    <source>
        <dbReference type="SAM" id="Phobius"/>
    </source>
</evidence>
<reference evidence="10 11" key="1">
    <citation type="submission" date="2019-12" db="EMBL/GenBank/DDBJ databases">
        <title>Genomic-based taxomic classification of the family Erythrobacteraceae.</title>
        <authorList>
            <person name="Xu L."/>
        </authorList>
    </citation>
    <scope>NUCLEOTIDE SEQUENCE [LARGE SCALE GENOMIC DNA]</scope>
    <source>
        <strain evidence="10 11">KEMB 9005-328</strain>
    </source>
</reference>
<feature type="transmembrane region" description="Helical" evidence="9">
    <location>
        <begin position="97"/>
        <end position="113"/>
    </location>
</feature>
<keyword evidence="7 9" id="KW-0472">Membrane</keyword>
<evidence type="ECO:0000256" key="1">
    <source>
        <dbReference type="ARBA" id="ARBA00004651"/>
    </source>
</evidence>
<dbReference type="Pfam" id="PF09721">
    <property type="entry name" value="Exosortase_EpsH"/>
    <property type="match status" value="1"/>
</dbReference>
<dbReference type="OrthoDB" id="9797363at2"/>
<dbReference type="GO" id="GO:0005886">
    <property type="term" value="C:plasma membrane"/>
    <property type="evidence" value="ECO:0007669"/>
    <property type="project" value="UniProtKB-SubCell"/>
</dbReference>
<feature type="transmembrane region" description="Helical" evidence="9">
    <location>
        <begin position="37"/>
        <end position="56"/>
    </location>
</feature>
<dbReference type="NCBIfam" id="TIGR04178">
    <property type="entry name" value="exo_archaeo"/>
    <property type="match status" value="1"/>
</dbReference>
<dbReference type="GO" id="GO:0008233">
    <property type="term" value="F:peptidase activity"/>
    <property type="evidence" value="ECO:0007669"/>
    <property type="project" value="UniProtKB-KW"/>
</dbReference>
<evidence type="ECO:0000256" key="4">
    <source>
        <dbReference type="ARBA" id="ARBA00022692"/>
    </source>
</evidence>
<dbReference type="NCBIfam" id="TIGR02602">
    <property type="entry name" value="8TM_EpsH"/>
    <property type="match status" value="1"/>
</dbReference>
<dbReference type="InterPro" id="IPR013426">
    <property type="entry name" value="EpsH-like"/>
</dbReference>
<evidence type="ECO:0000313" key="11">
    <source>
        <dbReference type="Proteomes" id="UP000439780"/>
    </source>
</evidence>
<dbReference type="InterPro" id="IPR019127">
    <property type="entry name" value="Exosortase"/>
</dbReference>
<feature type="transmembrane region" description="Helical" evidence="9">
    <location>
        <begin position="125"/>
        <end position="144"/>
    </location>
</feature>
<feature type="region of interest" description="Disordered" evidence="8">
    <location>
        <begin position="1"/>
        <end position="21"/>
    </location>
</feature>
<organism evidence="10 11">
    <name type="scientific">Qipengyuania algicida</name>
    <dbReference type="NCBI Taxonomy" id="1836209"/>
    <lineage>
        <taxon>Bacteria</taxon>
        <taxon>Pseudomonadati</taxon>
        <taxon>Pseudomonadota</taxon>
        <taxon>Alphaproteobacteria</taxon>
        <taxon>Sphingomonadales</taxon>
        <taxon>Erythrobacteraceae</taxon>
        <taxon>Qipengyuania</taxon>
    </lineage>
</organism>
<comment type="subcellular location">
    <subcellularLocation>
        <location evidence="1">Cell membrane</location>
        <topology evidence="1">Multi-pass membrane protein</topology>
    </subcellularLocation>
</comment>
<evidence type="ECO:0000313" key="10">
    <source>
        <dbReference type="EMBL" id="MXP28652.1"/>
    </source>
</evidence>
<keyword evidence="5" id="KW-0378">Hydrolase</keyword>
<evidence type="ECO:0000256" key="6">
    <source>
        <dbReference type="ARBA" id="ARBA00022989"/>
    </source>
</evidence>
<feature type="transmembrane region" description="Helical" evidence="9">
    <location>
        <begin position="150"/>
        <end position="168"/>
    </location>
</feature>
<dbReference type="NCBIfam" id="NF035943">
    <property type="entry name" value="exosort_XrtV"/>
    <property type="match status" value="1"/>
</dbReference>
<evidence type="ECO:0000256" key="3">
    <source>
        <dbReference type="ARBA" id="ARBA00022670"/>
    </source>
</evidence>
<keyword evidence="3" id="KW-0645">Protease</keyword>
<protein>
    <submittedName>
        <fullName evidence="10">Exosortase V</fullName>
    </submittedName>
</protein>
<feature type="transmembrane region" description="Helical" evidence="9">
    <location>
        <begin position="206"/>
        <end position="230"/>
    </location>
</feature>
<dbReference type="RefSeq" id="WP_160752954.1">
    <property type="nucleotide sequence ID" value="NZ_WTYA01000005.1"/>
</dbReference>
<feature type="transmembrane region" description="Helical" evidence="9">
    <location>
        <begin position="68"/>
        <end position="85"/>
    </location>
</feature>
<evidence type="ECO:0000256" key="2">
    <source>
        <dbReference type="ARBA" id="ARBA00022475"/>
    </source>
</evidence>
<feature type="transmembrane region" description="Helical" evidence="9">
    <location>
        <begin position="242"/>
        <end position="268"/>
    </location>
</feature>
<feature type="transmembrane region" description="Helical" evidence="9">
    <location>
        <begin position="280"/>
        <end position="300"/>
    </location>
</feature>
<sequence length="318" mass="35006">MNKIDLASQAVDPDDTATTAGSVASTDSGTLFSGLPWADYVFIAGVLAIALPTFLFVATSTWSTEEGAYGPIILATGLWLLWHEWQGVRHLIKAPPAWHVAILLAIFIPIYLLARITQIVEIEGYAMYCVLLSAVYGLVGGRFMRAMFFPLLYLAFVFPPPDTVIYTLTLPLKMAITKTAIAFLQLFGMPIGGTGVTIQIGQYQLLVAAACSGLNSIVSLSALTLFYIYLMHKNERRHQFILLLFVLPVAIAANFFRVLILILLTYFAGEAVAQGFLHELAGMTMFILALLFIFLLDMGLTRMFARKAGRNDKDRLHG</sequence>
<dbReference type="GO" id="GO:0006508">
    <property type="term" value="P:proteolysis"/>
    <property type="evidence" value="ECO:0007669"/>
    <property type="project" value="UniProtKB-KW"/>
</dbReference>
<evidence type="ECO:0000256" key="8">
    <source>
        <dbReference type="SAM" id="MobiDB-lite"/>
    </source>
</evidence>
<proteinExistence type="predicted"/>
<accession>A0A845ADU5</accession>
<keyword evidence="2" id="KW-1003">Cell membrane</keyword>
<keyword evidence="11" id="KW-1185">Reference proteome</keyword>
<keyword evidence="4 9" id="KW-0812">Transmembrane</keyword>
<gene>
    <name evidence="10" type="primary">xrtV</name>
    <name evidence="10" type="ORF">GRI58_07445</name>
</gene>
<dbReference type="EMBL" id="WTYA01000005">
    <property type="protein sequence ID" value="MXP28652.1"/>
    <property type="molecule type" value="Genomic_DNA"/>
</dbReference>
<evidence type="ECO:0000256" key="7">
    <source>
        <dbReference type="ARBA" id="ARBA00023136"/>
    </source>
</evidence>
<comment type="caution">
    <text evidence="10">The sequence shown here is derived from an EMBL/GenBank/DDBJ whole genome shotgun (WGS) entry which is preliminary data.</text>
</comment>
<evidence type="ECO:0000256" key="5">
    <source>
        <dbReference type="ARBA" id="ARBA00022801"/>
    </source>
</evidence>
<dbReference type="Proteomes" id="UP000439780">
    <property type="component" value="Unassembled WGS sequence"/>
</dbReference>
<dbReference type="InterPro" id="IPR026392">
    <property type="entry name" value="Exo/Archaeosortase_dom"/>
</dbReference>
<feature type="transmembrane region" description="Helical" evidence="9">
    <location>
        <begin position="180"/>
        <end position="200"/>
    </location>
</feature>
<name>A0A845ADU5_9SPHN</name>
<dbReference type="AlphaFoldDB" id="A0A845ADU5"/>
<keyword evidence="6 9" id="KW-1133">Transmembrane helix</keyword>